<evidence type="ECO:0000313" key="7">
    <source>
        <dbReference type="EMBL" id="QID26275.1"/>
    </source>
</evidence>
<dbReference type="SUPFAM" id="SSF55874">
    <property type="entry name" value="ATPase domain of HSP90 chaperone/DNA topoisomerase II/histidine kinase"/>
    <property type="match status" value="1"/>
</dbReference>
<dbReference type="PANTHER" id="PTHR45453:SF1">
    <property type="entry name" value="PHOSPHATE REGULON SENSOR PROTEIN PHOR"/>
    <property type="match status" value="1"/>
</dbReference>
<dbReference type="GO" id="GO:0000155">
    <property type="term" value="F:phosphorelay sensor kinase activity"/>
    <property type="evidence" value="ECO:0007669"/>
    <property type="project" value="TreeGrafter"/>
</dbReference>
<keyword evidence="5" id="KW-0418">Kinase</keyword>
<sequence>MDKNQLRRLRSILNESYYIQNTVNDLNIFARLTNSPFTLKLESVKIIPFFKEIIIQIINQEVWENINFSFEFDDELQNSKISIEKNLISRVVHNIIYNSILHNPEGCNVNISLHRDKEFLIITLRMMASA</sequence>
<keyword evidence="3" id="KW-0597">Phosphoprotein</keyword>
<dbReference type="EMBL" id="MK211818">
    <property type="protein sequence ID" value="QID26275.1"/>
    <property type="molecule type" value="Genomic_DNA"/>
</dbReference>
<evidence type="ECO:0000256" key="1">
    <source>
        <dbReference type="ARBA" id="ARBA00000085"/>
    </source>
</evidence>
<evidence type="ECO:0000256" key="5">
    <source>
        <dbReference type="ARBA" id="ARBA00022777"/>
    </source>
</evidence>
<protein>
    <recommendedName>
        <fullName evidence="2">histidine kinase</fullName>
        <ecNumber evidence="2">2.7.13.3</ecNumber>
    </recommendedName>
</protein>
<dbReference type="InterPro" id="IPR050351">
    <property type="entry name" value="BphY/WalK/GraS-like"/>
</dbReference>
<organism evidence="7">
    <name type="scientific">Streptococcus suis</name>
    <dbReference type="NCBI Taxonomy" id="1307"/>
    <lineage>
        <taxon>Bacteria</taxon>
        <taxon>Bacillati</taxon>
        <taxon>Bacillota</taxon>
        <taxon>Bacilli</taxon>
        <taxon>Lactobacillales</taxon>
        <taxon>Streptococcaceae</taxon>
        <taxon>Streptococcus</taxon>
    </lineage>
</organism>
<dbReference type="InterPro" id="IPR036890">
    <property type="entry name" value="HATPase_C_sf"/>
</dbReference>
<dbReference type="GO" id="GO:0004721">
    <property type="term" value="F:phosphoprotein phosphatase activity"/>
    <property type="evidence" value="ECO:0007669"/>
    <property type="project" value="TreeGrafter"/>
</dbReference>
<evidence type="ECO:0000256" key="6">
    <source>
        <dbReference type="ARBA" id="ARBA00023012"/>
    </source>
</evidence>
<dbReference type="GO" id="GO:0005886">
    <property type="term" value="C:plasma membrane"/>
    <property type="evidence" value="ECO:0007669"/>
    <property type="project" value="TreeGrafter"/>
</dbReference>
<proteinExistence type="predicted"/>
<dbReference type="PANTHER" id="PTHR45453">
    <property type="entry name" value="PHOSPHATE REGULON SENSOR PROTEIN PHOR"/>
    <property type="match status" value="1"/>
</dbReference>
<evidence type="ECO:0000256" key="4">
    <source>
        <dbReference type="ARBA" id="ARBA00022679"/>
    </source>
</evidence>
<dbReference type="Gene3D" id="3.30.565.10">
    <property type="entry name" value="Histidine kinase-like ATPase, C-terminal domain"/>
    <property type="match status" value="1"/>
</dbReference>
<evidence type="ECO:0000256" key="2">
    <source>
        <dbReference type="ARBA" id="ARBA00012438"/>
    </source>
</evidence>
<name>A0A6G6AW23_STRSU</name>
<evidence type="ECO:0000256" key="3">
    <source>
        <dbReference type="ARBA" id="ARBA00022553"/>
    </source>
</evidence>
<keyword evidence="4" id="KW-0808">Transferase</keyword>
<comment type="catalytic activity">
    <reaction evidence="1">
        <text>ATP + protein L-histidine = ADP + protein N-phospho-L-histidine.</text>
        <dbReference type="EC" id="2.7.13.3"/>
    </reaction>
</comment>
<accession>A0A6G6AW23</accession>
<keyword evidence="6" id="KW-0902">Two-component regulatory system</keyword>
<dbReference type="EC" id="2.7.13.3" evidence="2"/>
<dbReference type="GO" id="GO:0016036">
    <property type="term" value="P:cellular response to phosphate starvation"/>
    <property type="evidence" value="ECO:0007669"/>
    <property type="project" value="TreeGrafter"/>
</dbReference>
<dbReference type="AlphaFoldDB" id="A0A6G6AW23"/>
<gene>
    <name evidence="7" type="ORF">YS162-GM000014</name>
</gene>
<reference evidence="7" key="1">
    <citation type="submission" date="2018-11" db="EMBL/GenBank/DDBJ databases">
        <title>Characterization of mobile element carrying drug resistance determinants of Streptococcus suis from China.</title>
        <authorList>
            <person name="Zheng H."/>
        </authorList>
    </citation>
    <scope>NUCLEOTIDE SEQUENCE</scope>
</reference>